<dbReference type="Gene3D" id="3.30.420.40">
    <property type="match status" value="2"/>
</dbReference>
<dbReference type="SUPFAM" id="SSF53067">
    <property type="entry name" value="Actin-like ATPase domain"/>
    <property type="match status" value="2"/>
</dbReference>
<sequence>MLDRGLTGVVVDSGGTSTRWGFLYSDGSTELLATRSYHPRNFDDEFFVESDRFLKAHLDRPVPIFFFGAGLGGGKGRDCLQEFLGEYFSTVMVESDIEGIAQSLRKRDGAVAIMGTGSVLVLVEDGAVSRMVGGLGPQRGDEGSAYFFGSMVLADFHDGKLSAEQAAMLARVMPGPVQSAPEDVAGLAADLDPILFEEFHVANIKEFFRVHVDEEMCGSEITFIGSYAYFQSREVRAVAEMHGLHVVEFIRDPIDHLCRHFGTCSGLDSA</sequence>
<dbReference type="PANTHER" id="PTHR12862:SF0">
    <property type="entry name" value="N-ACETYL-D-GLUCOSAMINE KINASE"/>
    <property type="match status" value="1"/>
</dbReference>
<organism evidence="1 2">
    <name type="scientific">Gordonia alkaliphila</name>
    <dbReference type="NCBI Taxonomy" id="1053547"/>
    <lineage>
        <taxon>Bacteria</taxon>
        <taxon>Bacillati</taxon>
        <taxon>Actinomycetota</taxon>
        <taxon>Actinomycetes</taxon>
        <taxon>Mycobacteriales</taxon>
        <taxon>Gordoniaceae</taxon>
        <taxon>Gordonia</taxon>
    </lineage>
</organism>
<dbReference type="InterPro" id="IPR039758">
    <property type="entry name" value="NAGK-like"/>
</dbReference>
<reference evidence="2" key="1">
    <citation type="journal article" date="2019" name="Int. J. Syst. Evol. Microbiol.">
        <title>The Global Catalogue of Microorganisms (GCM) 10K type strain sequencing project: providing services to taxonomists for standard genome sequencing and annotation.</title>
        <authorList>
            <consortium name="The Broad Institute Genomics Platform"/>
            <consortium name="The Broad Institute Genome Sequencing Center for Infectious Disease"/>
            <person name="Wu L."/>
            <person name="Ma J."/>
        </authorList>
    </citation>
    <scope>NUCLEOTIDE SEQUENCE [LARGE SCALE GENOMIC DNA]</scope>
    <source>
        <strain evidence="2">JCM 18077</strain>
    </source>
</reference>
<keyword evidence="2" id="KW-1185">Reference proteome</keyword>
<dbReference type="EMBL" id="BAABIE010000004">
    <property type="protein sequence ID" value="GAA4744909.1"/>
    <property type="molecule type" value="Genomic_DNA"/>
</dbReference>
<dbReference type="Proteomes" id="UP001500822">
    <property type="component" value="Unassembled WGS sequence"/>
</dbReference>
<proteinExistence type="predicted"/>
<gene>
    <name evidence="1" type="ORF">GCM10023217_12440</name>
</gene>
<protein>
    <recommendedName>
        <fullName evidence="3">ATPase BadF/BadG/BcrA/BcrD type domain-containing protein</fullName>
    </recommendedName>
</protein>
<evidence type="ECO:0000313" key="2">
    <source>
        <dbReference type="Proteomes" id="UP001500822"/>
    </source>
</evidence>
<accession>A0ABP8Z2T4</accession>
<dbReference type="InterPro" id="IPR043129">
    <property type="entry name" value="ATPase_NBD"/>
</dbReference>
<evidence type="ECO:0000313" key="1">
    <source>
        <dbReference type="EMBL" id="GAA4744909.1"/>
    </source>
</evidence>
<dbReference type="RefSeq" id="WP_345312819.1">
    <property type="nucleotide sequence ID" value="NZ_BAABIE010000004.1"/>
</dbReference>
<name>A0ABP8Z2T4_9ACTN</name>
<dbReference type="PANTHER" id="PTHR12862">
    <property type="entry name" value="BADF TYPE ATPASE DOMAIN-CONTAINING PROTEIN"/>
    <property type="match status" value="1"/>
</dbReference>
<comment type="caution">
    <text evidence="1">The sequence shown here is derived from an EMBL/GenBank/DDBJ whole genome shotgun (WGS) entry which is preliminary data.</text>
</comment>
<evidence type="ECO:0008006" key="3">
    <source>
        <dbReference type="Google" id="ProtNLM"/>
    </source>
</evidence>